<dbReference type="EMBL" id="VUAA01000042">
    <property type="protein sequence ID" value="KAA1252724.1"/>
    <property type="molecule type" value="Genomic_DNA"/>
</dbReference>
<sequence length="248" mass="28517">MFPENDKPCLSIGAFKHKKSFVITTIESLEKYAVSTSALIEIIPRISEYLSLKTKGSDLSHSELIKSLIIGDFSKIPQVPEKLLKSFHLLLKDDDFVSKFLTSEVVDKQMDENTEEALVKATSLRIKSEHNKFSDFMNNKQAQESAVSMFSQDGKYKIDEVISFIRNNAHDYPSPNFELAFAELLEFFTSKEHNPHYYTELKCTIEDEFPYVYGLCRDSDISESGILDMIMYYMINISAMPPFMDTYK</sequence>
<evidence type="ECO:0000313" key="1">
    <source>
        <dbReference type="EMBL" id="KAA1252724.1"/>
    </source>
</evidence>
<proteinExistence type="predicted"/>
<protein>
    <submittedName>
        <fullName evidence="1">Uncharacterized protein</fullName>
    </submittedName>
</protein>
<dbReference type="Proteomes" id="UP000323225">
    <property type="component" value="Unassembled WGS sequence"/>
</dbReference>
<evidence type="ECO:0000313" key="2">
    <source>
        <dbReference type="Proteomes" id="UP000323225"/>
    </source>
</evidence>
<organism evidence="1 2">
    <name type="scientific">Vibrio cholerae</name>
    <dbReference type="NCBI Taxonomy" id="666"/>
    <lineage>
        <taxon>Bacteria</taxon>
        <taxon>Pseudomonadati</taxon>
        <taxon>Pseudomonadota</taxon>
        <taxon>Gammaproteobacteria</taxon>
        <taxon>Vibrionales</taxon>
        <taxon>Vibrionaceae</taxon>
        <taxon>Vibrio</taxon>
    </lineage>
</organism>
<reference evidence="1 2" key="1">
    <citation type="submission" date="2019-09" db="EMBL/GenBank/DDBJ databases">
        <authorList>
            <person name="Kritzky A."/>
            <person name="Schelkanova E.Y."/>
            <person name="Alkhova Z.V."/>
            <person name="Smirnova N.I."/>
        </authorList>
    </citation>
    <scope>NUCLEOTIDE SEQUENCE [LARGE SCALE GENOMIC DNA]</scope>
    <source>
        <strain evidence="1 2">M1526</strain>
    </source>
</reference>
<gene>
    <name evidence="1" type="ORF">F0M16_21435</name>
</gene>
<name>A0A5Q6PCX1_VIBCL</name>
<accession>A0A5Q6PCX1</accession>
<dbReference type="AlphaFoldDB" id="A0A5Q6PCX1"/>
<comment type="caution">
    <text evidence="1">The sequence shown here is derived from an EMBL/GenBank/DDBJ whole genome shotgun (WGS) entry which is preliminary data.</text>
</comment>